<accession>A0A8S5UI71</accession>
<proteinExistence type="predicted"/>
<reference evidence="1" key="1">
    <citation type="journal article" date="2021" name="Proc. Natl. Acad. Sci. U.S.A.">
        <title>A Catalog of Tens of Thousands of Viruses from Human Metagenomes Reveals Hidden Associations with Chronic Diseases.</title>
        <authorList>
            <person name="Tisza M.J."/>
            <person name="Buck C.B."/>
        </authorList>
    </citation>
    <scope>NUCLEOTIDE SEQUENCE</scope>
    <source>
        <strain evidence="1">Ctu2j3</strain>
    </source>
</reference>
<dbReference type="EMBL" id="BK016090">
    <property type="protein sequence ID" value="DAF94189.1"/>
    <property type="molecule type" value="Genomic_DNA"/>
</dbReference>
<sequence>MKLYDLVTVPTYESLQYLQGLFKGCPFDVNLRQCYVSLNISESPSEPDHERTFLANCGAMGIYYDSTLQSSSLVLPLYSEEMVERAAELRESELNKFYGDLYFPHMVIVPYFPPSRRHFKAFVNSVADALIGAPLNFGGEVIKERELSRAPASEFYQEMALGYANGPAG</sequence>
<protein>
    <submittedName>
        <fullName evidence="1">Uncharacterized protein</fullName>
    </submittedName>
</protein>
<organism evidence="1">
    <name type="scientific">Myoviridae sp. ctu2j3</name>
    <dbReference type="NCBI Taxonomy" id="2825197"/>
    <lineage>
        <taxon>Viruses</taxon>
        <taxon>Duplodnaviria</taxon>
        <taxon>Heunggongvirae</taxon>
        <taxon>Uroviricota</taxon>
        <taxon>Caudoviricetes</taxon>
    </lineage>
</organism>
<name>A0A8S5UI71_9CAUD</name>
<evidence type="ECO:0000313" key="1">
    <source>
        <dbReference type="EMBL" id="DAF94189.1"/>
    </source>
</evidence>
<dbReference type="EMBL" id="BK016090">
    <property type="protein sequence ID" value="DAF94056.1"/>
    <property type="molecule type" value="Genomic_DNA"/>
</dbReference>